<sequence length="52" mass="6394">MMFSDKAKLARKWLFTKRKMTEWENDTMYCFFNMDEMKAMCVVRQIISENNT</sequence>
<proteinExistence type="predicted"/>
<reference evidence="1" key="1">
    <citation type="journal article" date="2015" name="Nature">
        <title>Complex archaea that bridge the gap between prokaryotes and eukaryotes.</title>
        <authorList>
            <person name="Spang A."/>
            <person name="Saw J.H."/>
            <person name="Jorgensen S.L."/>
            <person name="Zaremba-Niedzwiedzka K."/>
            <person name="Martijn J."/>
            <person name="Lind A.E."/>
            <person name="van Eijk R."/>
            <person name="Schleper C."/>
            <person name="Guy L."/>
            <person name="Ettema T.J."/>
        </authorList>
    </citation>
    <scope>NUCLEOTIDE SEQUENCE</scope>
</reference>
<organism evidence="1">
    <name type="scientific">marine sediment metagenome</name>
    <dbReference type="NCBI Taxonomy" id="412755"/>
    <lineage>
        <taxon>unclassified sequences</taxon>
        <taxon>metagenomes</taxon>
        <taxon>ecological metagenomes</taxon>
    </lineage>
</organism>
<comment type="caution">
    <text evidence="1">The sequence shown here is derived from an EMBL/GenBank/DDBJ whole genome shotgun (WGS) entry which is preliminary data.</text>
</comment>
<evidence type="ECO:0000313" key="1">
    <source>
        <dbReference type="EMBL" id="KKM03796.1"/>
    </source>
</evidence>
<name>A0A0F9JD92_9ZZZZ</name>
<gene>
    <name evidence="1" type="ORF">LCGC14_1770820</name>
</gene>
<protein>
    <submittedName>
        <fullName evidence="1">Uncharacterized protein</fullName>
    </submittedName>
</protein>
<dbReference type="EMBL" id="LAZR01016599">
    <property type="protein sequence ID" value="KKM03796.1"/>
    <property type="molecule type" value="Genomic_DNA"/>
</dbReference>
<accession>A0A0F9JD92</accession>
<dbReference type="AlphaFoldDB" id="A0A0F9JD92"/>